<dbReference type="InterPro" id="IPR029058">
    <property type="entry name" value="AB_hydrolase_fold"/>
</dbReference>
<evidence type="ECO:0000259" key="2">
    <source>
        <dbReference type="Pfam" id="PF07859"/>
    </source>
</evidence>
<dbReference type="KEGG" id="gtr:GLOTRDRAFT_43851"/>
<sequence length="338" mass="37526">MSSVDKVVTTADLPQSIRRSTLDPEIKAFLQSTKLTLGGKEPFTDERRHHTEVLAVAPPQHLQHVKVEPLILPGPVGDMNVRCYHPSTQSKGQAKDKAGALIYIHGGGWTVGSLPEFDTFFRIMAEEGGVQVYALEYRLAPEWKYPTQLHEVEATLKWLHEKASARGVDPNRIAVGGDSAGGNMSAVTALRMREKSGPKIALQVLLYPECKVPFETQAGSENCTGLYLETQGVFLFAWNMLPQGKNHTDYDISPLLADKTLDKGHKNLPKAFIVTNGFDPLRDTGFEYAKKLKEAGNEVLYVNHEDLTHGFIQFTKWSKRAMDETVELARVVGRELSA</sequence>
<gene>
    <name evidence="3" type="ORF">GLOTRDRAFT_43851</name>
</gene>
<dbReference type="PANTHER" id="PTHR48081:SF8">
    <property type="entry name" value="ALPHA_BETA HYDROLASE FOLD-3 DOMAIN-CONTAINING PROTEIN-RELATED"/>
    <property type="match status" value="1"/>
</dbReference>
<accession>S7RN64</accession>
<organism evidence="3 4">
    <name type="scientific">Gloeophyllum trabeum (strain ATCC 11539 / FP-39264 / Madison 617)</name>
    <name type="common">Brown rot fungus</name>
    <dbReference type="NCBI Taxonomy" id="670483"/>
    <lineage>
        <taxon>Eukaryota</taxon>
        <taxon>Fungi</taxon>
        <taxon>Dikarya</taxon>
        <taxon>Basidiomycota</taxon>
        <taxon>Agaricomycotina</taxon>
        <taxon>Agaricomycetes</taxon>
        <taxon>Gloeophyllales</taxon>
        <taxon>Gloeophyllaceae</taxon>
        <taxon>Gloeophyllum</taxon>
    </lineage>
</organism>
<dbReference type="PANTHER" id="PTHR48081">
    <property type="entry name" value="AB HYDROLASE SUPERFAMILY PROTEIN C4A8.06C"/>
    <property type="match status" value="1"/>
</dbReference>
<dbReference type="eggNOG" id="KOG1515">
    <property type="taxonomic scope" value="Eukaryota"/>
</dbReference>
<dbReference type="GeneID" id="19306227"/>
<dbReference type="OrthoDB" id="408631at2759"/>
<dbReference type="EMBL" id="KB469304">
    <property type="protein sequence ID" value="EPQ54189.1"/>
    <property type="molecule type" value="Genomic_DNA"/>
</dbReference>
<dbReference type="Gene3D" id="3.40.50.1820">
    <property type="entry name" value="alpha/beta hydrolase"/>
    <property type="match status" value="1"/>
</dbReference>
<dbReference type="HOGENOM" id="CLU_012494_6_4_1"/>
<keyword evidence="4" id="KW-1185">Reference proteome</keyword>
<dbReference type="AlphaFoldDB" id="S7RN64"/>
<dbReference type="OMA" id="QWLIYPR"/>
<reference evidence="3 4" key="1">
    <citation type="journal article" date="2012" name="Science">
        <title>The Paleozoic origin of enzymatic lignin decomposition reconstructed from 31 fungal genomes.</title>
        <authorList>
            <person name="Floudas D."/>
            <person name="Binder M."/>
            <person name="Riley R."/>
            <person name="Barry K."/>
            <person name="Blanchette R.A."/>
            <person name="Henrissat B."/>
            <person name="Martinez A.T."/>
            <person name="Otillar R."/>
            <person name="Spatafora J.W."/>
            <person name="Yadav J.S."/>
            <person name="Aerts A."/>
            <person name="Benoit I."/>
            <person name="Boyd A."/>
            <person name="Carlson A."/>
            <person name="Copeland A."/>
            <person name="Coutinho P.M."/>
            <person name="de Vries R.P."/>
            <person name="Ferreira P."/>
            <person name="Findley K."/>
            <person name="Foster B."/>
            <person name="Gaskell J."/>
            <person name="Glotzer D."/>
            <person name="Gorecki P."/>
            <person name="Heitman J."/>
            <person name="Hesse C."/>
            <person name="Hori C."/>
            <person name="Igarashi K."/>
            <person name="Jurgens J.A."/>
            <person name="Kallen N."/>
            <person name="Kersten P."/>
            <person name="Kohler A."/>
            <person name="Kuees U."/>
            <person name="Kumar T.K.A."/>
            <person name="Kuo A."/>
            <person name="LaButti K."/>
            <person name="Larrondo L.F."/>
            <person name="Lindquist E."/>
            <person name="Ling A."/>
            <person name="Lombard V."/>
            <person name="Lucas S."/>
            <person name="Lundell T."/>
            <person name="Martin R."/>
            <person name="McLaughlin D.J."/>
            <person name="Morgenstern I."/>
            <person name="Morin E."/>
            <person name="Murat C."/>
            <person name="Nagy L.G."/>
            <person name="Nolan M."/>
            <person name="Ohm R.A."/>
            <person name="Patyshakuliyeva A."/>
            <person name="Rokas A."/>
            <person name="Ruiz-Duenas F.J."/>
            <person name="Sabat G."/>
            <person name="Salamov A."/>
            <person name="Samejima M."/>
            <person name="Schmutz J."/>
            <person name="Slot J.C."/>
            <person name="St John F."/>
            <person name="Stenlid J."/>
            <person name="Sun H."/>
            <person name="Sun S."/>
            <person name="Syed K."/>
            <person name="Tsang A."/>
            <person name="Wiebenga A."/>
            <person name="Young D."/>
            <person name="Pisabarro A."/>
            <person name="Eastwood D.C."/>
            <person name="Martin F."/>
            <person name="Cullen D."/>
            <person name="Grigoriev I.V."/>
            <person name="Hibbett D.S."/>
        </authorList>
    </citation>
    <scope>NUCLEOTIDE SEQUENCE [LARGE SCALE GENOMIC DNA]</scope>
    <source>
        <strain evidence="3 4">ATCC 11539</strain>
    </source>
</reference>
<dbReference type="RefSeq" id="XP_007867193.1">
    <property type="nucleotide sequence ID" value="XM_007869002.1"/>
</dbReference>
<dbReference type="SUPFAM" id="SSF53474">
    <property type="entry name" value="alpha/beta-Hydrolases"/>
    <property type="match status" value="1"/>
</dbReference>
<dbReference type="Proteomes" id="UP000030669">
    <property type="component" value="Unassembled WGS sequence"/>
</dbReference>
<keyword evidence="1" id="KW-0378">Hydrolase</keyword>
<dbReference type="Pfam" id="PF07859">
    <property type="entry name" value="Abhydrolase_3"/>
    <property type="match status" value="1"/>
</dbReference>
<dbReference type="STRING" id="670483.S7RN64"/>
<dbReference type="InterPro" id="IPR013094">
    <property type="entry name" value="AB_hydrolase_3"/>
</dbReference>
<protein>
    <recommendedName>
        <fullName evidence="2">Alpha/beta hydrolase fold-3 domain-containing protein</fullName>
    </recommendedName>
</protein>
<dbReference type="InterPro" id="IPR050300">
    <property type="entry name" value="GDXG_lipolytic_enzyme"/>
</dbReference>
<proteinExistence type="predicted"/>
<dbReference type="GO" id="GO:0016787">
    <property type="term" value="F:hydrolase activity"/>
    <property type="evidence" value="ECO:0007669"/>
    <property type="project" value="UniProtKB-KW"/>
</dbReference>
<evidence type="ECO:0000256" key="1">
    <source>
        <dbReference type="ARBA" id="ARBA00022801"/>
    </source>
</evidence>
<name>S7RN64_GLOTA</name>
<evidence type="ECO:0000313" key="3">
    <source>
        <dbReference type="EMBL" id="EPQ54189.1"/>
    </source>
</evidence>
<feature type="domain" description="Alpha/beta hydrolase fold-3" evidence="2">
    <location>
        <begin position="101"/>
        <end position="312"/>
    </location>
</feature>
<evidence type="ECO:0000313" key="4">
    <source>
        <dbReference type="Proteomes" id="UP000030669"/>
    </source>
</evidence>